<sequence>METPKPISLHVEAPLNQLSEVTTSYSQQVVDEYMNNPAAPIQKYRPQTIGYEGTYIPVWYRCDAPSRHWSVIGSNLNNRVRSNSFRATDPAEREIVIATEERLALIREIFFYLLSLKEAFKRLSDMEEKS</sequence>
<accession>A0A9X7YSL0</accession>
<protein>
    <submittedName>
        <fullName evidence="1">Uncharacterized protein</fullName>
    </submittedName>
</protein>
<dbReference type="RefSeq" id="WP_013983419.1">
    <property type="nucleotide sequence ID" value="NZ_CP067013.1"/>
</dbReference>
<organism evidence="1 2">
    <name type="scientific">Stutzerimonas balearica</name>
    <dbReference type="NCBI Taxonomy" id="74829"/>
    <lineage>
        <taxon>Bacteria</taxon>
        <taxon>Pseudomonadati</taxon>
        <taxon>Pseudomonadota</taxon>
        <taxon>Gammaproteobacteria</taxon>
        <taxon>Pseudomonadales</taxon>
        <taxon>Pseudomonadaceae</taxon>
        <taxon>Stutzerimonas</taxon>
    </lineage>
</organism>
<dbReference type="Proteomes" id="UP000595933">
    <property type="component" value="Chromosome"/>
</dbReference>
<evidence type="ECO:0000313" key="2">
    <source>
        <dbReference type="Proteomes" id="UP000595933"/>
    </source>
</evidence>
<reference evidence="1 2" key="1">
    <citation type="submission" date="2020-12" db="EMBL/GenBank/DDBJ databases">
        <title>FDA dAtabase for Regulatory Grade micrObial Sequences (FDA-ARGOS): Supporting development and validation of Infectious Disease Dx tests.</title>
        <authorList>
            <person name="Sproer C."/>
            <person name="Gronow S."/>
            <person name="Severitt S."/>
            <person name="Schroder I."/>
            <person name="Tallon L."/>
            <person name="Sadzewicz L."/>
            <person name="Zhao X."/>
            <person name="Boylan J."/>
            <person name="Ott S."/>
            <person name="Bowen H."/>
            <person name="Vavikolanu K."/>
            <person name="Mehta A."/>
            <person name="Aluvathingal J."/>
            <person name="Nadendla S."/>
            <person name="Lowell S."/>
            <person name="Myers T."/>
            <person name="Yan Y."/>
            <person name="Sichtig H."/>
        </authorList>
    </citation>
    <scope>NUCLEOTIDE SEQUENCE [LARGE SCALE GENOMIC DNA]</scope>
    <source>
        <strain evidence="1 2">FDAARGOS_1013</strain>
    </source>
</reference>
<evidence type="ECO:0000313" key="1">
    <source>
        <dbReference type="EMBL" id="QQN50615.1"/>
    </source>
</evidence>
<dbReference type="AlphaFoldDB" id="A0A9X7YSL0"/>
<dbReference type="EMBL" id="CP067013">
    <property type="protein sequence ID" value="QQN50615.1"/>
    <property type="molecule type" value="Genomic_DNA"/>
</dbReference>
<proteinExistence type="predicted"/>
<gene>
    <name evidence="1" type="ORF">I6H70_19120</name>
</gene>
<name>A0A9X7YSL0_9GAMM</name>